<dbReference type="PROSITE" id="PS50939">
    <property type="entry name" value="CYTOCHROME_B561"/>
    <property type="match status" value="1"/>
</dbReference>
<evidence type="ECO:0000313" key="11">
    <source>
        <dbReference type="EMBL" id="KAK7299837.1"/>
    </source>
</evidence>
<evidence type="ECO:0000256" key="3">
    <source>
        <dbReference type="ARBA" id="ARBA00022448"/>
    </source>
</evidence>
<dbReference type="InterPro" id="IPR016024">
    <property type="entry name" value="ARM-type_fold"/>
</dbReference>
<dbReference type="SUPFAM" id="SSF48371">
    <property type="entry name" value="ARM repeat"/>
    <property type="match status" value="1"/>
</dbReference>
<dbReference type="CDD" id="cd08760">
    <property type="entry name" value="Cyt_b561_FRRS1_like"/>
    <property type="match status" value="1"/>
</dbReference>
<dbReference type="Pfam" id="PF08569">
    <property type="entry name" value="Mo25"/>
    <property type="match status" value="1"/>
</dbReference>
<dbReference type="InterPro" id="IPR005018">
    <property type="entry name" value="DOMON_domain"/>
</dbReference>
<keyword evidence="12" id="KW-1185">Reference proteome</keyword>
<dbReference type="Gene3D" id="1.20.120.1770">
    <property type="match status" value="1"/>
</dbReference>
<evidence type="ECO:0000256" key="7">
    <source>
        <dbReference type="ARBA" id="ARBA00023136"/>
    </source>
</evidence>
<evidence type="ECO:0000256" key="5">
    <source>
        <dbReference type="ARBA" id="ARBA00022982"/>
    </source>
</evidence>
<dbReference type="GO" id="GO:0016020">
    <property type="term" value="C:membrane"/>
    <property type="evidence" value="ECO:0007669"/>
    <property type="project" value="UniProtKB-SubCell"/>
</dbReference>
<keyword evidence="7 8" id="KW-0472">Membrane</keyword>
<dbReference type="GO" id="GO:0043539">
    <property type="term" value="F:protein serine/threonine kinase activator activity"/>
    <property type="evidence" value="ECO:0007669"/>
    <property type="project" value="TreeGrafter"/>
</dbReference>
<sequence length="831" mass="93148">MKKGLFKQKPKTPVELVRHARQLLIFLDSNAPTRESKREEKLAELCKTILEIRTVLYGNGESEPSPDACSQITQEFFKDDTFRLLILFLPNLKLGTRQDATHVIANLQRQRVNSRLIASQYLENNLDLVDELIRGYELEGDIVLTYGAVARECIRHQTVARHILESEYLKKLFDYIQSPNFEIASDAVATLKELLTRHKSTVAGFLSENYDWFFKEYNSQLLESSSYFTRRYAIKLLGDILLDRSNSAVMVRYVSSLDNMRILMNLLRDSNKTIQLDTFHVFKLFVANQHKPPEVVSILVTNKHKLLQFLANFNCDKADEQFQADKQQVISEIITLEYKNPPCTSLDHFEFENQSTQTSTSTKRTYTLSFLQSQALTIFINVLKIHNGTLHSHSIHHYKKHQKSSTKTKASQLNKASNHPLPQLASQSTMLDLLVLFLSLLILPHTALSSHCSTETATKTFEKCMNLPTQEASIAWTFHPHNSTLDLVFFGSFISPSGWVGWGINPTSAEMTGTRALIAFPDPNSGQIVLLPYILDPTVKLQKSPLLSRPLDIHLVSSTAAMYGGKMATVHNGAAIQIYGTVKLQANKTKIHLVWNRGLYVQGYSPTIHPTTSTDLSSIATFDVLSGSSGPQHTDLTALRVIHGTLNAISWGILLPMGAITARYLRHIQALGPAWFYAHAGIQLSAFILGSAGFAIGIRLGELSPGVEYSLHRKLGIAVFCLGALQTLALLFRPKARNKFRKYWKSYHHFVGYSCVVLAFVNVFQGFQVMGASRSYAKLTYCLALSSLIGVSIAFEVNSWVVFCRKSKEEKLRRDGLIGSSDKGSGSAIHN</sequence>
<organism evidence="11 12">
    <name type="scientific">Clitoria ternatea</name>
    <name type="common">Butterfly pea</name>
    <dbReference type="NCBI Taxonomy" id="43366"/>
    <lineage>
        <taxon>Eukaryota</taxon>
        <taxon>Viridiplantae</taxon>
        <taxon>Streptophyta</taxon>
        <taxon>Embryophyta</taxon>
        <taxon>Tracheophyta</taxon>
        <taxon>Spermatophyta</taxon>
        <taxon>Magnoliopsida</taxon>
        <taxon>eudicotyledons</taxon>
        <taxon>Gunneridae</taxon>
        <taxon>Pentapetalae</taxon>
        <taxon>rosids</taxon>
        <taxon>fabids</taxon>
        <taxon>Fabales</taxon>
        <taxon>Fabaceae</taxon>
        <taxon>Papilionoideae</taxon>
        <taxon>50 kb inversion clade</taxon>
        <taxon>NPAAA clade</taxon>
        <taxon>indigoferoid/millettioid clade</taxon>
        <taxon>Phaseoleae</taxon>
        <taxon>Clitoria</taxon>
    </lineage>
</organism>
<dbReference type="EMBL" id="JAYKXN010000003">
    <property type="protein sequence ID" value="KAK7299837.1"/>
    <property type="molecule type" value="Genomic_DNA"/>
</dbReference>
<feature type="transmembrane region" description="Helical" evidence="8">
    <location>
        <begin position="746"/>
        <end position="764"/>
    </location>
</feature>
<dbReference type="Pfam" id="PF03188">
    <property type="entry name" value="Cytochrom_B561"/>
    <property type="match status" value="1"/>
</dbReference>
<dbReference type="PROSITE" id="PS50836">
    <property type="entry name" value="DOMON"/>
    <property type="match status" value="1"/>
</dbReference>
<evidence type="ECO:0000256" key="8">
    <source>
        <dbReference type="SAM" id="Phobius"/>
    </source>
</evidence>
<comment type="caution">
    <text evidence="11">The sequence shown here is derived from an EMBL/GenBank/DDBJ whole genome shotgun (WGS) entry which is preliminary data.</text>
</comment>
<evidence type="ECO:0008006" key="13">
    <source>
        <dbReference type="Google" id="ProtNLM"/>
    </source>
</evidence>
<evidence type="ECO:0000256" key="1">
    <source>
        <dbReference type="ARBA" id="ARBA00004370"/>
    </source>
</evidence>
<dbReference type="InterPro" id="IPR045265">
    <property type="entry name" value="AIR12_DOMON"/>
</dbReference>
<evidence type="ECO:0000313" key="12">
    <source>
        <dbReference type="Proteomes" id="UP001359559"/>
    </source>
</evidence>
<evidence type="ECO:0000259" key="10">
    <source>
        <dbReference type="PROSITE" id="PS50939"/>
    </source>
</evidence>
<dbReference type="Gene3D" id="1.25.10.10">
    <property type="entry name" value="Leucine-rich Repeat Variant"/>
    <property type="match status" value="1"/>
</dbReference>
<dbReference type="SMART" id="SM00665">
    <property type="entry name" value="B561"/>
    <property type="match status" value="1"/>
</dbReference>
<feature type="transmembrane region" description="Helical" evidence="8">
    <location>
        <begin position="784"/>
        <end position="804"/>
    </location>
</feature>
<dbReference type="Proteomes" id="UP001359559">
    <property type="component" value="Unassembled WGS sequence"/>
</dbReference>
<dbReference type="FunFam" id="1.25.10.10:FF:000146">
    <property type="entry name" value="putative MO25-like protein At5g47540"/>
    <property type="match status" value="1"/>
</dbReference>
<evidence type="ECO:0000256" key="2">
    <source>
        <dbReference type="ARBA" id="ARBA00011012"/>
    </source>
</evidence>
<comment type="similarity">
    <text evidence="2">Belongs to the Mo25 family.</text>
</comment>
<dbReference type="Pfam" id="PF04526">
    <property type="entry name" value="DUF568"/>
    <property type="match status" value="1"/>
</dbReference>
<dbReference type="InterPro" id="IPR013878">
    <property type="entry name" value="Mo25"/>
</dbReference>
<dbReference type="PANTHER" id="PTHR10182:SF34">
    <property type="entry name" value="MO25-LIKE PROTEIN"/>
    <property type="match status" value="1"/>
</dbReference>
<feature type="transmembrane region" description="Helical" evidence="8">
    <location>
        <begin position="641"/>
        <end position="662"/>
    </location>
</feature>
<evidence type="ECO:0000256" key="6">
    <source>
        <dbReference type="ARBA" id="ARBA00022989"/>
    </source>
</evidence>
<keyword evidence="6 8" id="KW-1133">Transmembrane helix</keyword>
<accession>A0AAN9PJT0</accession>
<dbReference type="InterPro" id="IPR006593">
    <property type="entry name" value="Cyt_b561/ferric_Rdtase_TM"/>
</dbReference>
<evidence type="ECO:0000256" key="4">
    <source>
        <dbReference type="ARBA" id="ARBA00022692"/>
    </source>
</evidence>
<feature type="transmembrane region" description="Helical" evidence="8">
    <location>
        <begin position="715"/>
        <end position="734"/>
    </location>
</feature>
<comment type="subcellular location">
    <subcellularLocation>
        <location evidence="1">Membrane</location>
    </subcellularLocation>
</comment>
<proteinExistence type="inferred from homology"/>
<feature type="domain" description="DOMON" evidence="9">
    <location>
        <begin position="470"/>
        <end position="598"/>
    </location>
</feature>
<gene>
    <name evidence="11" type="ORF">RJT34_10665</name>
</gene>
<dbReference type="InterPro" id="IPR011989">
    <property type="entry name" value="ARM-like"/>
</dbReference>
<dbReference type="PANTHER" id="PTHR10182">
    <property type="entry name" value="CALCIUM-BINDING PROTEIN 39-RELATED"/>
    <property type="match status" value="1"/>
</dbReference>
<feature type="domain" description="Cytochrome b561" evidence="10">
    <location>
        <begin position="605"/>
        <end position="804"/>
    </location>
</feature>
<evidence type="ECO:0000259" key="9">
    <source>
        <dbReference type="PROSITE" id="PS50836"/>
    </source>
</evidence>
<keyword evidence="3" id="KW-0813">Transport</keyword>
<dbReference type="AlphaFoldDB" id="A0AAN9PJT0"/>
<feature type="transmembrane region" description="Helical" evidence="8">
    <location>
        <begin position="674"/>
        <end position="695"/>
    </location>
</feature>
<keyword evidence="5" id="KW-0249">Electron transport</keyword>
<protein>
    <recommendedName>
        <fullName evidence="13">Cytochrome b561 and DOMON domain-containing protein</fullName>
    </recommendedName>
</protein>
<dbReference type="GO" id="GO:0035556">
    <property type="term" value="P:intracellular signal transduction"/>
    <property type="evidence" value="ECO:0007669"/>
    <property type="project" value="TreeGrafter"/>
</dbReference>
<reference evidence="11 12" key="1">
    <citation type="submission" date="2024-01" db="EMBL/GenBank/DDBJ databases">
        <title>The genomes of 5 underutilized Papilionoideae crops provide insights into root nodulation and disease resistance.</title>
        <authorList>
            <person name="Yuan L."/>
        </authorList>
    </citation>
    <scope>NUCLEOTIDE SEQUENCE [LARGE SCALE GENOMIC DNA]</scope>
    <source>
        <strain evidence="11">LY-2023</strain>
        <tissue evidence="11">Leaf</tissue>
    </source>
</reference>
<name>A0AAN9PJT0_CLITE</name>
<keyword evidence="4 8" id="KW-0812">Transmembrane</keyword>
<dbReference type="CDD" id="cd09629">
    <property type="entry name" value="DOMON_CIL1_like"/>
    <property type="match status" value="1"/>
</dbReference>